<dbReference type="RefSeq" id="WP_166661089.1">
    <property type="nucleotide sequence ID" value="NZ_BOMD01000055.1"/>
</dbReference>
<organism evidence="3 4">
    <name type="scientific">Paractinoplanes brasiliensis</name>
    <dbReference type="NCBI Taxonomy" id="52695"/>
    <lineage>
        <taxon>Bacteria</taxon>
        <taxon>Bacillati</taxon>
        <taxon>Actinomycetota</taxon>
        <taxon>Actinomycetes</taxon>
        <taxon>Micromonosporales</taxon>
        <taxon>Micromonosporaceae</taxon>
        <taxon>Paractinoplanes</taxon>
    </lineage>
</organism>
<dbReference type="PANTHER" id="PTHR42760">
    <property type="entry name" value="SHORT-CHAIN DEHYDROGENASES/REDUCTASES FAMILY MEMBER"/>
    <property type="match status" value="1"/>
</dbReference>
<evidence type="ECO:0000313" key="4">
    <source>
        <dbReference type="Proteomes" id="UP000294901"/>
    </source>
</evidence>
<evidence type="ECO:0000313" key="3">
    <source>
        <dbReference type="EMBL" id="TDO37379.1"/>
    </source>
</evidence>
<dbReference type="EMBL" id="SNWR01000001">
    <property type="protein sequence ID" value="TDO37379.1"/>
    <property type="molecule type" value="Genomic_DNA"/>
</dbReference>
<dbReference type="SUPFAM" id="SSF51735">
    <property type="entry name" value="NAD(P)-binding Rossmann-fold domains"/>
    <property type="match status" value="1"/>
</dbReference>
<proteinExistence type="inferred from homology"/>
<comment type="similarity">
    <text evidence="1">Belongs to the short-chain dehydrogenases/reductases (SDR) family.</text>
</comment>
<comment type="caution">
    <text evidence="3">The sequence shown here is derived from an EMBL/GenBank/DDBJ whole genome shotgun (WGS) entry which is preliminary data.</text>
</comment>
<name>A0A4R6JML3_9ACTN</name>
<protein>
    <submittedName>
        <fullName evidence="3">NAD(P)-dependent dehydrogenase (Short-subunit alcohol dehydrogenase family)</fullName>
    </submittedName>
</protein>
<dbReference type="PRINTS" id="PR00081">
    <property type="entry name" value="GDHRDH"/>
</dbReference>
<sequence length="322" mass="31854">MGAVVITGGTSGIGLAVASALIARGRPVALLGRDAARCEAARVALTYSALPSSGALPAHGVLPAHGDVISGVLPARGDVISGVLPARGDVINGALPARGDVADGVLTTRGDAAKGTIPARGDTAGGSVLAVPGDTTDPEALSALVSEAERRWGAVDGLVTAAGRLARGSLETLSDADFRAAWETNVLGTWQAIRAVAPGMTARGHGRIVTIGSVLGSTGAPERAGYAATKAAVAALTRSLALELAGTGITVNCVAPGPIRTPMNANDAATDAAAQAAFTAKVPLARWGTPDEVAHAVLCLLDPAGSFTTGSTWHVDGGYTAQ</sequence>
<dbReference type="FunFam" id="3.40.50.720:FF:000084">
    <property type="entry name" value="Short-chain dehydrogenase reductase"/>
    <property type="match status" value="1"/>
</dbReference>
<keyword evidence="2" id="KW-0560">Oxidoreductase</keyword>
<evidence type="ECO:0000256" key="2">
    <source>
        <dbReference type="ARBA" id="ARBA00023002"/>
    </source>
</evidence>
<dbReference type="Proteomes" id="UP000294901">
    <property type="component" value="Unassembled WGS sequence"/>
</dbReference>
<accession>A0A4R6JML3</accession>
<dbReference type="InterPro" id="IPR002347">
    <property type="entry name" value="SDR_fam"/>
</dbReference>
<evidence type="ECO:0000256" key="1">
    <source>
        <dbReference type="ARBA" id="ARBA00006484"/>
    </source>
</evidence>
<dbReference type="CDD" id="cd05233">
    <property type="entry name" value="SDR_c"/>
    <property type="match status" value="1"/>
</dbReference>
<dbReference type="PRINTS" id="PR00080">
    <property type="entry name" value="SDRFAMILY"/>
</dbReference>
<dbReference type="InterPro" id="IPR036291">
    <property type="entry name" value="NAD(P)-bd_dom_sf"/>
</dbReference>
<dbReference type="GO" id="GO:0016616">
    <property type="term" value="F:oxidoreductase activity, acting on the CH-OH group of donors, NAD or NADP as acceptor"/>
    <property type="evidence" value="ECO:0007669"/>
    <property type="project" value="TreeGrafter"/>
</dbReference>
<dbReference type="Gene3D" id="3.40.50.720">
    <property type="entry name" value="NAD(P)-binding Rossmann-like Domain"/>
    <property type="match status" value="2"/>
</dbReference>
<dbReference type="PANTHER" id="PTHR42760:SF40">
    <property type="entry name" value="3-OXOACYL-[ACYL-CARRIER-PROTEIN] REDUCTASE, CHLOROPLASTIC"/>
    <property type="match status" value="1"/>
</dbReference>
<dbReference type="Pfam" id="PF13561">
    <property type="entry name" value="adh_short_C2"/>
    <property type="match status" value="1"/>
</dbReference>
<dbReference type="PROSITE" id="PS00061">
    <property type="entry name" value="ADH_SHORT"/>
    <property type="match status" value="1"/>
</dbReference>
<gene>
    <name evidence="3" type="ORF">C8E87_0995</name>
</gene>
<dbReference type="InterPro" id="IPR020904">
    <property type="entry name" value="Sc_DH/Rdtase_CS"/>
</dbReference>
<dbReference type="AlphaFoldDB" id="A0A4R6JML3"/>
<reference evidence="3 4" key="1">
    <citation type="submission" date="2019-03" db="EMBL/GenBank/DDBJ databases">
        <title>Sequencing the genomes of 1000 actinobacteria strains.</title>
        <authorList>
            <person name="Klenk H.-P."/>
        </authorList>
    </citation>
    <scope>NUCLEOTIDE SEQUENCE [LARGE SCALE GENOMIC DNA]</scope>
    <source>
        <strain evidence="3 4">DSM 43805</strain>
    </source>
</reference>
<keyword evidence="4" id="KW-1185">Reference proteome</keyword>
<dbReference type="GO" id="GO:0030497">
    <property type="term" value="P:fatty acid elongation"/>
    <property type="evidence" value="ECO:0007669"/>
    <property type="project" value="TreeGrafter"/>
</dbReference>